<sequence>MTDVDEENRISFDPRENEAIEFRRRLNGNSEVITHALSDDNIDDFLSHEGNFAMQQPETIAGAVTLIFCQPPRNLSGGLNILFTPEILSVSWTERAFNAIIERHQFPKDILAVLQKRGSSAGWCSRYIKFEPSGKAAIISFVLMVRLTGSYASLLAISHDMSARRTVAFVIRARKDEHDLIKGTLQRNRHLLGHPLLVPALLVGISMSSNFGRVQILQVELANVERSTGQHDWQNIPVADAPRHDGELSRRGHSAKIAVAVASRLVDAVRCLFTLCQETSSQFQIDISQSCLQNRLVGFDFDQLLFNLQYQLHLRQADIEFLQQRADNQVSAIYSRLSQRDNMLSASIARESKKISESTLRDSSDLTCITALTALLLPATFTATLFAIPSLGGLPFWAYWAIAIPVTVTFFGAWVLWSLWRQHRSIKDKRLDNGYYTGHS</sequence>
<dbReference type="Proteomes" id="UP000243515">
    <property type="component" value="Unassembled WGS sequence"/>
</dbReference>
<feature type="transmembrane region" description="Helical" evidence="1">
    <location>
        <begin position="136"/>
        <end position="157"/>
    </location>
</feature>
<name>A0A232M221_9EURO</name>
<organism evidence="2 3">
    <name type="scientific">Elaphomyces granulatus</name>
    <dbReference type="NCBI Taxonomy" id="519963"/>
    <lineage>
        <taxon>Eukaryota</taxon>
        <taxon>Fungi</taxon>
        <taxon>Dikarya</taxon>
        <taxon>Ascomycota</taxon>
        <taxon>Pezizomycotina</taxon>
        <taxon>Eurotiomycetes</taxon>
        <taxon>Eurotiomycetidae</taxon>
        <taxon>Eurotiales</taxon>
        <taxon>Elaphomycetaceae</taxon>
        <taxon>Elaphomyces</taxon>
    </lineage>
</organism>
<proteinExistence type="predicted"/>
<dbReference type="EMBL" id="NPHW01002958">
    <property type="protein sequence ID" value="OXV10392.1"/>
    <property type="molecule type" value="Genomic_DNA"/>
</dbReference>
<keyword evidence="1" id="KW-0472">Membrane</keyword>
<comment type="caution">
    <text evidence="2">The sequence shown here is derived from an EMBL/GenBank/DDBJ whole genome shotgun (WGS) entry which is preliminary data.</text>
</comment>
<evidence type="ECO:0000256" key="1">
    <source>
        <dbReference type="SAM" id="Phobius"/>
    </source>
</evidence>
<reference evidence="2 3" key="1">
    <citation type="journal article" date="2015" name="Environ. Microbiol.">
        <title>Metagenome sequence of Elaphomyces granulatus from sporocarp tissue reveals Ascomycota ectomycorrhizal fingerprints of genome expansion and a Proteobacteria-rich microbiome.</title>
        <authorList>
            <person name="Quandt C.A."/>
            <person name="Kohler A."/>
            <person name="Hesse C.N."/>
            <person name="Sharpton T.J."/>
            <person name="Martin F."/>
            <person name="Spatafora J.W."/>
        </authorList>
    </citation>
    <scope>NUCLEOTIDE SEQUENCE [LARGE SCALE GENOMIC DNA]</scope>
    <source>
        <strain evidence="2 3">OSC145934</strain>
    </source>
</reference>
<keyword evidence="1" id="KW-0812">Transmembrane</keyword>
<feature type="transmembrane region" description="Helical" evidence="1">
    <location>
        <begin position="366"/>
        <end position="391"/>
    </location>
</feature>
<dbReference type="AlphaFoldDB" id="A0A232M221"/>
<accession>A0A232M221</accession>
<keyword evidence="1" id="KW-1133">Transmembrane helix</keyword>
<feature type="transmembrane region" description="Helical" evidence="1">
    <location>
        <begin position="397"/>
        <end position="420"/>
    </location>
</feature>
<dbReference type="OrthoDB" id="5207033at2759"/>
<keyword evidence="3" id="KW-1185">Reference proteome</keyword>
<protein>
    <submittedName>
        <fullName evidence="2">Uncharacterized protein</fullName>
    </submittedName>
</protein>
<evidence type="ECO:0000313" key="2">
    <source>
        <dbReference type="EMBL" id="OXV10392.1"/>
    </source>
</evidence>
<gene>
    <name evidence="2" type="ORF">Egran_01846</name>
</gene>
<evidence type="ECO:0000313" key="3">
    <source>
        <dbReference type="Proteomes" id="UP000243515"/>
    </source>
</evidence>